<reference evidence="1 2" key="1">
    <citation type="submission" date="2019-12" db="EMBL/GenBank/DDBJ databases">
        <title>Comparative genomics gives insights into the taxonomy of the Azoarcus-Aromatoleum group and reveals separate origins of nif in the plant-associated Azoarcus and non-plant-associated Aromatoleum sub-groups.</title>
        <authorList>
            <person name="Lafos M."/>
            <person name="Maluk M."/>
            <person name="Batista M."/>
            <person name="Junghare M."/>
            <person name="Carmona M."/>
            <person name="Faoro H."/>
            <person name="Cruz L.M."/>
            <person name="Battistoni F."/>
            <person name="De Souza E."/>
            <person name="Pedrosa F."/>
            <person name="Chen W.-M."/>
            <person name="Poole P.S."/>
            <person name="Dixon R.A."/>
            <person name="James E.K."/>
        </authorList>
    </citation>
    <scope>NUCLEOTIDE SEQUENCE [LARGE SCALE GENOMIC DNA]</scope>
    <source>
        <strain evidence="1 2">22Lin</strain>
    </source>
</reference>
<dbReference type="Gene3D" id="1.10.520.40">
    <property type="entry name" value="CRISPR-associated protein Cse2"/>
    <property type="match status" value="1"/>
</dbReference>
<keyword evidence="2" id="KW-1185">Reference proteome</keyword>
<dbReference type="RefSeq" id="WP_169260496.1">
    <property type="nucleotide sequence ID" value="NZ_WTVQ01000016.1"/>
</dbReference>
<sequence>MSAYLEWLESLNERDTRVRAVLRRSLSFAPGAFPAAYPYVEPFLKEDTTSWHRQTYYLVAALWAAHWKAGRSGSAQPIGTAAALHQLATKSVSTERRFIALLDADADQLPHRLRQMLALLKEQTIDFDALLTDLLRWQSPEKRTQHLWARQFYRMLHQDTDLPANTETEEEPA</sequence>
<comment type="caution">
    <text evidence="1">The sequence shown here is derived from an EMBL/GenBank/DDBJ whole genome shotgun (WGS) entry which is preliminary data.</text>
</comment>
<dbReference type="InterPro" id="IPR013382">
    <property type="entry name" value="CRISPR-assoc_prot_Cse2"/>
</dbReference>
<evidence type="ECO:0000313" key="2">
    <source>
        <dbReference type="Proteomes" id="UP000648984"/>
    </source>
</evidence>
<gene>
    <name evidence="1" type="primary">casB</name>
    <name evidence="1" type="ORF">GPA25_11320</name>
</gene>
<protein>
    <submittedName>
        <fullName evidence="1">Type I-E CRISPR-associated protein Cse2/CasB</fullName>
    </submittedName>
</protein>
<organism evidence="1 2">
    <name type="scientific">Aromatoleum diolicum</name>
    <dbReference type="NCBI Taxonomy" id="75796"/>
    <lineage>
        <taxon>Bacteria</taxon>
        <taxon>Pseudomonadati</taxon>
        <taxon>Pseudomonadota</taxon>
        <taxon>Betaproteobacteria</taxon>
        <taxon>Rhodocyclales</taxon>
        <taxon>Rhodocyclaceae</taxon>
        <taxon>Aromatoleum</taxon>
    </lineage>
</organism>
<dbReference type="CDD" id="cd09731">
    <property type="entry name" value="Cse2_I-E"/>
    <property type="match status" value="1"/>
</dbReference>
<accession>A0ABX1QD43</accession>
<proteinExistence type="predicted"/>
<dbReference type="NCBIfam" id="TIGR02548">
    <property type="entry name" value="casB_cse2"/>
    <property type="match status" value="1"/>
</dbReference>
<dbReference type="Proteomes" id="UP000648984">
    <property type="component" value="Unassembled WGS sequence"/>
</dbReference>
<name>A0ABX1QD43_9RHOO</name>
<dbReference type="EMBL" id="WTVQ01000016">
    <property type="protein sequence ID" value="NMG75346.1"/>
    <property type="molecule type" value="Genomic_DNA"/>
</dbReference>
<evidence type="ECO:0000313" key="1">
    <source>
        <dbReference type="EMBL" id="NMG75346.1"/>
    </source>
</evidence>
<dbReference type="InterPro" id="IPR038287">
    <property type="entry name" value="Cse2_sf"/>
</dbReference>
<dbReference type="Pfam" id="PF09485">
    <property type="entry name" value="CRISPR_Cse2"/>
    <property type="match status" value="1"/>
</dbReference>